<sequence length="154" mass="17581">TEAFNYHFVDQDGKEKPIYMGCYGIGSSRIMGIIIEKHHDNHGIILPESVAPFQVHLIGLDMKDKNISSKVHQVYQVLKEKNIEVLFDDREEVSAGEKFADADLIGISVRLVVSIRTKEKVEYKRRGENKTSLMELKEVISNVKSQISNLHRKT</sequence>
<dbReference type="Proteomes" id="UP000229370">
    <property type="component" value="Unassembled WGS sequence"/>
</dbReference>
<dbReference type="GO" id="GO:0004827">
    <property type="term" value="F:proline-tRNA ligase activity"/>
    <property type="evidence" value="ECO:0007669"/>
    <property type="project" value="TreeGrafter"/>
</dbReference>
<evidence type="ECO:0000313" key="3">
    <source>
        <dbReference type="EMBL" id="PJC81222.1"/>
    </source>
</evidence>
<dbReference type="InterPro" id="IPR004154">
    <property type="entry name" value="Anticodon-bd"/>
</dbReference>
<evidence type="ECO:0000313" key="4">
    <source>
        <dbReference type="Proteomes" id="UP000229370"/>
    </source>
</evidence>
<reference evidence="4" key="1">
    <citation type="submission" date="2017-09" db="EMBL/GenBank/DDBJ databases">
        <title>Depth-based differentiation of microbial function through sediment-hosted aquifers and enrichment of novel symbionts in the deep terrestrial subsurface.</title>
        <authorList>
            <person name="Probst A.J."/>
            <person name="Ladd B."/>
            <person name="Jarett J.K."/>
            <person name="Geller-Mcgrath D.E."/>
            <person name="Sieber C.M.K."/>
            <person name="Emerson J.B."/>
            <person name="Anantharaman K."/>
            <person name="Thomas B.C."/>
            <person name="Malmstrom R."/>
            <person name="Stieglmeier M."/>
            <person name="Klingl A."/>
            <person name="Woyke T."/>
            <person name="Ryan C.M."/>
            <person name="Banfield J.F."/>
        </authorList>
    </citation>
    <scope>NUCLEOTIDE SEQUENCE [LARGE SCALE GENOMIC DNA]</scope>
</reference>
<dbReference type="PANTHER" id="PTHR42753">
    <property type="entry name" value="MITOCHONDRIAL RIBOSOME PROTEIN L39/PROLYL-TRNA LIGASE FAMILY MEMBER"/>
    <property type="match status" value="1"/>
</dbReference>
<organism evidence="3 4">
    <name type="scientific">Candidatus Roizmanbacteria bacterium CG_4_8_14_3_um_filter_36_10</name>
    <dbReference type="NCBI Taxonomy" id="1974834"/>
    <lineage>
        <taxon>Bacteria</taxon>
        <taxon>Candidatus Roizmaniibacteriota</taxon>
    </lineage>
</organism>
<dbReference type="GO" id="GO:0005829">
    <property type="term" value="C:cytosol"/>
    <property type="evidence" value="ECO:0007669"/>
    <property type="project" value="TreeGrafter"/>
</dbReference>
<dbReference type="GO" id="GO:0006433">
    <property type="term" value="P:prolyl-tRNA aminoacylation"/>
    <property type="evidence" value="ECO:0007669"/>
    <property type="project" value="TreeGrafter"/>
</dbReference>
<dbReference type="PANTHER" id="PTHR42753:SF2">
    <property type="entry name" value="PROLINE--TRNA LIGASE"/>
    <property type="match status" value="1"/>
</dbReference>
<protein>
    <recommendedName>
        <fullName evidence="2">Anticodon-binding domain-containing protein</fullName>
    </recommendedName>
</protein>
<dbReference type="InterPro" id="IPR036621">
    <property type="entry name" value="Anticodon-bd_dom_sf"/>
</dbReference>
<name>A0A2M8GKY9_9BACT</name>
<dbReference type="Pfam" id="PF03129">
    <property type="entry name" value="HGTP_anticodon"/>
    <property type="match status" value="1"/>
</dbReference>
<dbReference type="SUPFAM" id="SSF52954">
    <property type="entry name" value="Class II aaRS ABD-related"/>
    <property type="match status" value="1"/>
</dbReference>
<feature type="domain" description="Anticodon-binding" evidence="2">
    <location>
        <begin position="54"/>
        <end position="145"/>
    </location>
</feature>
<dbReference type="EMBL" id="PFQK01000101">
    <property type="protein sequence ID" value="PJC81222.1"/>
    <property type="molecule type" value="Genomic_DNA"/>
</dbReference>
<keyword evidence="1" id="KW-0436">Ligase</keyword>
<dbReference type="InterPro" id="IPR045864">
    <property type="entry name" value="aa-tRNA-synth_II/BPL/LPL"/>
</dbReference>
<dbReference type="Gene3D" id="3.40.50.800">
    <property type="entry name" value="Anticodon-binding domain"/>
    <property type="match status" value="1"/>
</dbReference>
<evidence type="ECO:0000256" key="1">
    <source>
        <dbReference type="ARBA" id="ARBA00023146"/>
    </source>
</evidence>
<keyword evidence="1" id="KW-0030">Aminoacyl-tRNA synthetase</keyword>
<dbReference type="SUPFAM" id="SSF55681">
    <property type="entry name" value="Class II aaRS and biotin synthetases"/>
    <property type="match status" value="1"/>
</dbReference>
<evidence type="ECO:0000259" key="2">
    <source>
        <dbReference type="Pfam" id="PF03129"/>
    </source>
</evidence>
<feature type="non-terminal residue" evidence="3">
    <location>
        <position position="1"/>
    </location>
</feature>
<proteinExistence type="predicted"/>
<gene>
    <name evidence="3" type="ORF">CO007_05885</name>
</gene>
<comment type="caution">
    <text evidence="3">The sequence shown here is derived from an EMBL/GenBank/DDBJ whole genome shotgun (WGS) entry which is preliminary data.</text>
</comment>
<dbReference type="AlphaFoldDB" id="A0A2M8GKY9"/>
<dbReference type="Gene3D" id="3.30.930.10">
    <property type="entry name" value="Bira Bifunctional Protein, Domain 2"/>
    <property type="match status" value="1"/>
</dbReference>
<dbReference type="InterPro" id="IPR050062">
    <property type="entry name" value="Pro-tRNA_synthetase"/>
</dbReference>
<accession>A0A2M8GKY9</accession>